<comment type="similarity">
    <text evidence="2 11">Belongs to the MICOS complex subunit Mic60 family.</text>
</comment>
<comment type="subcellular location">
    <subcellularLocation>
        <location evidence="1 11">Mitochondrion inner membrane</location>
        <topology evidence="1 11">Single-pass membrane protein</topology>
    </subcellularLocation>
</comment>
<evidence type="ECO:0000256" key="10">
    <source>
        <dbReference type="ARBA" id="ARBA00025571"/>
    </source>
</evidence>
<comment type="subunit">
    <text evidence="11">Component of the mitochondrial contact site and cristae organizing system (MICOS) complex.</text>
</comment>
<dbReference type="PANTHER" id="PTHR15415">
    <property type="entry name" value="MITOFILIN"/>
    <property type="match status" value="1"/>
</dbReference>
<dbReference type="GO" id="GO:0061617">
    <property type="term" value="C:MICOS complex"/>
    <property type="evidence" value="ECO:0007669"/>
    <property type="project" value="TreeGrafter"/>
</dbReference>
<keyword evidence="7 12" id="KW-0175">Coiled coil</keyword>
<evidence type="ECO:0000313" key="14">
    <source>
        <dbReference type="EMBL" id="KAJ3491792.1"/>
    </source>
</evidence>
<keyword evidence="8 11" id="KW-0496">Mitochondrion</keyword>
<evidence type="ECO:0000256" key="12">
    <source>
        <dbReference type="SAM" id="Coils"/>
    </source>
</evidence>
<dbReference type="Proteomes" id="UP001212997">
    <property type="component" value="Unassembled WGS sequence"/>
</dbReference>
<dbReference type="Pfam" id="PF09731">
    <property type="entry name" value="Mitofilin"/>
    <property type="match status" value="1"/>
</dbReference>
<reference evidence="14" key="1">
    <citation type="submission" date="2022-07" db="EMBL/GenBank/DDBJ databases">
        <title>Genome Sequence of Physisporinus lineatus.</title>
        <authorList>
            <person name="Buettner E."/>
        </authorList>
    </citation>
    <scope>NUCLEOTIDE SEQUENCE</scope>
    <source>
        <strain evidence="14">VT162</strain>
    </source>
</reference>
<evidence type="ECO:0000256" key="6">
    <source>
        <dbReference type="ARBA" id="ARBA00022989"/>
    </source>
</evidence>
<keyword evidence="4 11" id="KW-0812">Transmembrane</keyword>
<keyword evidence="9 11" id="KW-0472">Membrane</keyword>
<dbReference type="PANTHER" id="PTHR15415:SF7">
    <property type="entry name" value="MICOS COMPLEX SUBUNIT MIC60"/>
    <property type="match status" value="1"/>
</dbReference>
<sequence length="670" mass="74594">MLRSLATVRAVRAPAGRGALRVTRRYATEASPVTPVPKKKKRIFRRIVFYTSAATATFYVSSAFVAFKNPQYYDLFIEKVPLGAAFLQYAEDHGWDTLTVAKVIEFSKDTFDQAQKLATRESAEAAVERTKEKTKEVLDKTKEASKVAAHDVYEASKDKLKSAVQSLKTSVEKTEGEVKDSKAVAIARHRSEQFSEGVEELVRKAEAALAGKTFESVPDVTTTPAQPEVPAETVTVEEPASEKEEPKEKGKSVYDVPLPIGFEPPPGYSRPAPPKPPPKPVEEKPSLPPLPLVAPAVSEFSASEPVISQLASVIDNLASFLNSNPAAAEKARDILDGAKGDLTQLATRIEAVKEEERHKLEASLDEQTRDFTIKLLELEMEAQDKLDSQEDDFRKYFEEEKAKFVAAYREKLNRELQTQSEIINERLKEEVVAQGIEMQRRWIREIKVRVEQERGGRLAKLDELATGLKRLERIALDNSAYLDENLRIHALWSALRALTHAVESSERKPFRDELRVLRHISAAREDPVVSSVLDTLESTETPDIGVEPFADLASWFSTSVAPKVSKVALVPDQNAGVLSHLASHLFSAFRFQRQGLVPGDDVLSVLARAEYYMNEKDLDSATRELNQLRGTAKVLLSDWLQAARKRLEVLQALEVMQAQATLASLLVAQD</sequence>
<proteinExistence type="inferred from homology"/>
<evidence type="ECO:0000256" key="5">
    <source>
        <dbReference type="ARBA" id="ARBA00022792"/>
    </source>
</evidence>
<feature type="compositionally biased region" description="Basic and acidic residues" evidence="13">
    <location>
        <begin position="240"/>
        <end position="252"/>
    </location>
</feature>
<evidence type="ECO:0000256" key="7">
    <source>
        <dbReference type="ARBA" id="ARBA00023054"/>
    </source>
</evidence>
<evidence type="ECO:0000256" key="1">
    <source>
        <dbReference type="ARBA" id="ARBA00004434"/>
    </source>
</evidence>
<organism evidence="14 15">
    <name type="scientific">Meripilus lineatus</name>
    <dbReference type="NCBI Taxonomy" id="2056292"/>
    <lineage>
        <taxon>Eukaryota</taxon>
        <taxon>Fungi</taxon>
        <taxon>Dikarya</taxon>
        <taxon>Basidiomycota</taxon>
        <taxon>Agaricomycotina</taxon>
        <taxon>Agaricomycetes</taxon>
        <taxon>Polyporales</taxon>
        <taxon>Meripilaceae</taxon>
        <taxon>Meripilus</taxon>
    </lineage>
</organism>
<evidence type="ECO:0000256" key="11">
    <source>
        <dbReference type="RuleBase" id="RU363000"/>
    </source>
</evidence>
<evidence type="ECO:0000256" key="4">
    <source>
        <dbReference type="ARBA" id="ARBA00022692"/>
    </source>
</evidence>
<comment type="caution">
    <text evidence="14">The sequence shown here is derived from an EMBL/GenBank/DDBJ whole genome shotgun (WGS) entry which is preliminary data.</text>
</comment>
<evidence type="ECO:0000256" key="13">
    <source>
        <dbReference type="SAM" id="MobiDB-lite"/>
    </source>
</evidence>
<dbReference type="InterPro" id="IPR019133">
    <property type="entry name" value="MIC60"/>
</dbReference>
<evidence type="ECO:0000313" key="15">
    <source>
        <dbReference type="Proteomes" id="UP001212997"/>
    </source>
</evidence>
<evidence type="ECO:0000256" key="8">
    <source>
        <dbReference type="ARBA" id="ARBA00023128"/>
    </source>
</evidence>
<feature type="transmembrane region" description="Helical" evidence="11">
    <location>
        <begin position="47"/>
        <end position="67"/>
    </location>
</feature>
<feature type="region of interest" description="Disordered" evidence="13">
    <location>
        <begin position="215"/>
        <end position="287"/>
    </location>
</feature>
<feature type="coiled-coil region" evidence="12">
    <location>
        <begin position="120"/>
        <end position="177"/>
    </location>
</feature>
<keyword evidence="15" id="KW-1185">Reference proteome</keyword>
<name>A0AAD5YM05_9APHY</name>
<evidence type="ECO:0000256" key="2">
    <source>
        <dbReference type="ARBA" id="ARBA00010877"/>
    </source>
</evidence>
<evidence type="ECO:0000256" key="9">
    <source>
        <dbReference type="ARBA" id="ARBA00023136"/>
    </source>
</evidence>
<feature type="compositionally biased region" description="Low complexity" evidence="13">
    <location>
        <begin position="228"/>
        <end position="238"/>
    </location>
</feature>
<feature type="compositionally biased region" description="Pro residues" evidence="13">
    <location>
        <begin position="262"/>
        <end position="279"/>
    </location>
</feature>
<keyword evidence="6 11" id="KW-1133">Transmembrane helix</keyword>
<protein>
    <recommendedName>
        <fullName evidence="3 11">MICOS complex subunit MIC60</fullName>
    </recommendedName>
    <alternativeName>
        <fullName evidence="11">Mitofilin</fullName>
    </alternativeName>
</protein>
<gene>
    <name evidence="14" type="ORF">NLI96_g466</name>
</gene>
<accession>A0AAD5YM05</accession>
<dbReference type="GO" id="GO:0042407">
    <property type="term" value="P:cristae formation"/>
    <property type="evidence" value="ECO:0007669"/>
    <property type="project" value="TreeGrafter"/>
</dbReference>
<dbReference type="AlphaFoldDB" id="A0AAD5YM05"/>
<comment type="function">
    <text evidence="10">Component of the MICOS complex, a large protein complex of the mitochondrial inner membrane that plays crucial roles in the maintenance of crista junctions, inner membrane architecture, and formation of contact sites to the outer membrane. Plays a role in keeping cristae membranes connected to the inner boundary membrane. Also promotes protein import via the mitochondrial intermembrane space assembly (MIA) pathway.</text>
</comment>
<dbReference type="EMBL" id="JANAWD010000007">
    <property type="protein sequence ID" value="KAJ3491792.1"/>
    <property type="molecule type" value="Genomic_DNA"/>
</dbReference>
<evidence type="ECO:0000256" key="3">
    <source>
        <dbReference type="ARBA" id="ARBA00018116"/>
    </source>
</evidence>
<keyword evidence="5 11" id="KW-0999">Mitochondrion inner membrane</keyword>